<dbReference type="AlphaFoldDB" id="A0A6M3IKM7"/>
<name>A0A6M3IKM7_9ZZZZ</name>
<proteinExistence type="predicted"/>
<accession>A0A6M3IKM7</accession>
<protein>
    <submittedName>
        <fullName evidence="1">Uncharacterized protein</fullName>
    </submittedName>
</protein>
<evidence type="ECO:0000313" key="1">
    <source>
        <dbReference type="EMBL" id="QJA57954.1"/>
    </source>
</evidence>
<dbReference type="EMBL" id="MT141301">
    <property type="protein sequence ID" value="QJA57954.1"/>
    <property type="molecule type" value="Genomic_DNA"/>
</dbReference>
<organism evidence="1">
    <name type="scientific">viral metagenome</name>
    <dbReference type="NCBI Taxonomy" id="1070528"/>
    <lineage>
        <taxon>unclassified sequences</taxon>
        <taxon>metagenomes</taxon>
        <taxon>organismal metagenomes</taxon>
    </lineage>
</organism>
<reference evidence="1" key="1">
    <citation type="submission" date="2020-03" db="EMBL/GenBank/DDBJ databases">
        <title>The deep terrestrial virosphere.</title>
        <authorList>
            <person name="Holmfeldt K."/>
            <person name="Nilsson E."/>
            <person name="Simone D."/>
            <person name="Lopez-Fernandez M."/>
            <person name="Wu X."/>
            <person name="de Brujin I."/>
            <person name="Lundin D."/>
            <person name="Andersson A."/>
            <person name="Bertilsson S."/>
            <person name="Dopson M."/>
        </authorList>
    </citation>
    <scope>NUCLEOTIDE SEQUENCE</scope>
    <source>
        <strain evidence="1">MM415B01532</strain>
    </source>
</reference>
<gene>
    <name evidence="1" type="ORF">MM415B01532_0003</name>
</gene>
<sequence length="137" mass="14210">MANTGYDWDAAWTPVDAAIALTVAGTILDNSATLDLDGKAACLISIDTDYSNHAKATAGLTVAIAKEAGDGSFETIADGAAAFEMAFLQAGTRRKVIALFAAEFQKFQIILSWGNTTASAVATTQTDIKYATIPVAS</sequence>